<dbReference type="InterPro" id="IPR029056">
    <property type="entry name" value="Ribokinase-like"/>
</dbReference>
<dbReference type="AlphaFoldDB" id="A0A1B1YY73"/>
<evidence type="ECO:0000313" key="22">
    <source>
        <dbReference type="EMBL" id="ANX05613.1"/>
    </source>
</evidence>
<feature type="binding site" evidence="18">
    <location>
        <position position="146"/>
    </location>
    <ligand>
        <name>K(+)</name>
        <dbReference type="ChEBI" id="CHEBI:29103"/>
    </ligand>
</feature>
<feature type="domain" description="YjeF C-terminal" evidence="20">
    <location>
        <begin position="212"/>
        <end position="480"/>
    </location>
</feature>
<comment type="function">
    <text evidence="17">Catalyzes the dehydration of the S-form of NAD(P)HX at the expense of ADP, which is converted to AMP. Together with NAD(P)HX epimerase, which catalyzes the epimerization of the S- and R-forms, the enzyme allows the repair of both epimers of NAD(P)HX, a damaged form of NAD(P)H that is a result of enzymatic or heat-dependent hydration.</text>
</comment>
<comment type="cofactor">
    <cofactor evidence="17">
        <name>Mg(2+)</name>
        <dbReference type="ChEBI" id="CHEBI:18420"/>
    </cofactor>
</comment>
<keyword evidence="7 17" id="KW-0067">ATP-binding</keyword>
<evidence type="ECO:0000256" key="16">
    <source>
        <dbReference type="ARBA" id="ARBA00049209"/>
    </source>
</evidence>
<dbReference type="EMBL" id="CP014671">
    <property type="protein sequence ID" value="ANX05613.1"/>
    <property type="molecule type" value="Genomic_DNA"/>
</dbReference>
<comment type="function">
    <text evidence="18">Catalyzes the epimerization of the S- and R-forms of NAD(P)HX, a damaged form of NAD(P)H that is a result of enzymatic or heat-dependent hydration. This is a prerequisite for the S-specific NAD(P)H-hydrate dehydratase to allow the repair of both epimers of NAD(P)HX.</text>
</comment>
<evidence type="ECO:0000259" key="21">
    <source>
        <dbReference type="PROSITE" id="PS51385"/>
    </source>
</evidence>
<evidence type="ECO:0000256" key="17">
    <source>
        <dbReference type="HAMAP-Rule" id="MF_01965"/>
    </source>
</evidence>
<dbReference type="EC" id="5.1.99.6" evidence="19"/>
<evidence type="ECO:0000259" key="20">
    <source>
        <dbReference type="PROSITE" id="PS51383"/>
    </source>
</evidence>
<dbReference type="InterPro" id="IPR017953">
    <property type="entry name" value="Carbohydrate_kinase_pred_CS"/>
</dbReference>
<dbReference type="InterPro" id="IPR030677">
    <property type="entry name" value="Nnr"/>
</dbReference>
<evidence type="ECO:0000256" key="9">
    <source>
        <dbReference type="ARBA" id="ARBA00022958"/>
    </source>
</evidence>
<evidence type="ECO:0000256" key="6">
    <source>
        <dbReference type="ARBA" id="ARBA00022741"/>
    </source>
</evidence>
<dbReference type="Pfam" id="PF01256">
    <property type="entry name" value="Carb_kinase"/>
    <property type="match status" value="1"/>
</dbReference>
<dbReference type="HAMAP" id="MF_01965">
    <property type="entry name" value="NADHX_dehydratase"/>
    <property type="match status" value="1"/>
</dbReference>
<dbReference type="GO" id="GO:0046872">
    <property type="term" value="F:metal ion binding"/>
    <property type="evidence" value="ECO:0007669"/>
    <property type="project" value="UniProtKB-UniRule"/>
</dbReference>
<dbReference type="InterPro" id="IPR000631">
    <property type="entry name" value="CARKD"/>
</dbReference>
<keyword evidence="5 18" id="KW-0479">Metal-binding</keyword>
<comment type="subunit">
    <text evidence="17">Homotetramer.</text>
</comment>
<gene>
    <name evidence="17" type="primary">nnrD</name>
    <name evidence="18" type="synonym">nnrE</name>
    <name evidence="22" type="ORF">PG2T_11005</name>
</gene>
<dbReference type="GO" id="GO:0052856">
    <property type="term" value="F:NAD(P)HX epimerase activity"/>
    <property type="evidence" value="ECO:0007669"/>
    <property type="project" value="UniProtKB-UniRule"/>
</dbReference>
<dbReference type="GO" id="GO:0005524">
    <property type="term" value="F:ATP binding"/>
    <property type="evidence" value="ECO:0007669"/>
    <property type="project" value="UniProtKB-UniRule"/>
</dbReference>
<dbReference type="InParanoid" id="A0A1B1YY73"/>
<dbReference type="NCBIfam" id="TIGR00197">
    <property type="entry name" value="yjeF_nterm"/>
    <property type="match status" value="1"/>
</dbReference>
<keyword evidence="10 17" id="KW-0520">NAD</keyword>
<evidence type="ECO:0000256" key="5">
    <source>
        <dbReference type="ARBA" id="ARBA00022723"/>
    </source>
</evidence>
<comment type="similarity">
    <text evidence="18">Belongs to the NnrE/AIBP family.</text>
</comment>
<evidence type="ECO:0000256" key="19">
    <source>
        <dbReference type="PIRNR" id="PIRNR017184"/>
    </source>
</evidence>
<dbReference type="HAMAP" id="MF_01966">
    <property type="entry name" value="NADHX_epimerase"/>
    <property type="match status" value="1"/>
</dbReference>
<dbReference type="Proteomes" id="UP000092952">
    <property type="component" value="Chromosome"/>
</dbReference>
<evidence type="ECO:0000256" key="8">
    <source>
        <dbReference type="ARBA" id="ARBA00022857"/>
    </source>
</evidence>
<keyword evidence="23" id="KW-1185">Reference proteome</keyword>
<feature type="binding site" evidence="17">
    <location>
        <position position="308"/>
    </location>
    <ligand>
        <name>(6S)-NADPHX</name>
        <dbReference type="ChEBI" id="CHEBI:64076"/>
    </ligand>
</feature>
<accession>A0A1B1YY73</accession>
<dbReference type="PROSITE" id="PS51385">
    <property type="entry name" value="YJEF_N"/>
    <property type="match status" value="1"/>
</dbReference>
<dbReference type="InterPro" id="IPR004443">
    <property type="entry name" value="YjeF_N_dom"/>
</dbReference>
<evidence type="ECO:0000256" key="10">
    <source>
        <dbReference type="ARBA" id="ARBA00023027"/>
    </source>
</evidence>
<dbReference type="PANTHER" id="PTHR12592">
    <property type="entry name" value="ATP-DEPENDENT (S)-NAD(P)H-HYDRATE DEHYDRATASE FAMILY MEMBER"/>
    <property type="match status" value="1"/>
</dbReference>
<feature type="binding site" evidence="18">
    <location>
        <position position="110"/>
    </location>
    <ligand>
        <name>K(+)</name>
        <dbReference type="ChEBI" id="CHEBI:29103"/>
    </ligand>
</feature>
<evidence type="ECO:0000256" key="7">
    <source>
        <dbReference type="ARBA" id="ARBA00022840"/>
    </source>
</evidence>
<evidence type="ECO:0000313" key="23">
    <source>
        <dbReference type="Proteomes" id="UP000092952"/>
    </source>
</evidence>
<protein>
    <recommendedName>
        <fullName evidence="19">Bifunctional NAD(P)H-hydrate repair enzyme</fullName>
    </recommendedName>
    <alternativeName>
        <fullName evidence="19">Nicotinamide nucleotide repair protein</fullName>
    </alternativeName>
    <domain>
        <recommendedName>
            <fullName evidence="19">ADP-dependent (S)-NAD(P)H-hydrate dehydratase</fullName>
            <ecNumber evidence="19">4.2.1.136</ecNumber>
        </recommendedName>
        <alternativeName>
            <fullName evidence="19">ADP-dependent NAD(P)HX dehydratase</fullName>
        </alternativeName>
    </domain>
    <domain>
        <recommendedName>
            <fullName evidence="19">NAD(P)H-hydrate epimerase</fullName>
            <ecNumber evidence="19">5.1.99.6</ecNumber>
        </recommendedName>
    </domain>
</protein>
<keyword evidence="6 17" id="KW-0547">Nucleotide-binding</keyword>
<feature type="binding site" evidence="17">
    <location>
        <begin position="391"/>
        <end position="395"/>
    </location>
    <ligand>
        <name>AMP</name>
        <dbReference type="ChEBI" id="CHEBI:456215"/>
    </ligand>
</feature>
<feature type="binding site" evidence="18">
    <location>
        <begin position="114"/>
        <end position="120"/>
    </location>
    <ligand>
        <name>(6S)-NADPHX</name>
        <dbReference type="ChEBI" id="CHEBI:64076"/>
    </ligand>
</feature>
<feature type="binding site" evidence="17">
    <location>
        <position position="420"/>
    </location>
    <ligand>
        <name>AMP</name>
        <dbReference type="ChEBI" id="CHEBI:456215"/>
    </ligand>
</feature>
<organism evidence="22 23">
    <name type="scientific">Immundisolibacter cernigliae</name>
    <dbReference type="NCBI Taxonomy" id="1810504"/>
    <lineage>
        <taxon>Bacteria</taxon>
        <taxon>Pseudomonadati</taxon>
        <taxon>Pseudomonadota</taxon>
        <taxon>Gammaproteobacteria</taxon>
        <taxon>Immundisolibacterales</taxon>
        <taxon>Immundisolibacteraceae</taxon>
        <taxon>Immundisolibacter</taxon>
    </lineage>
</organism>
<dbReference type="RefSeq" id="WP_068808258.1">
    <property type="nucleotide sequence ID" value="NZ_CP014671.1"/>
</dbReference>
<comment type="function">
    <text evidence="14 19">Bifunctional enzyme that catalyzes the epimerization of the S- and R-forms of NAD(P)HX and the dehydration of the S-form of NAD(P)HX at the expense of ADP, which is converted to AMP. This allows the repair of both epimers of NAD(P)HX, a damaged form of NAD(P)H that is a result of enzymatic or heat-dependent hydration.</text>
</comment>
<comment type="catalytic activity">
    <reaction evidence="16 17 19">
        <text>(6S)-NADPHX + ADP = AMP + phosphate + NADPH + H(+)</text>
        <dbReference type="Rhea" id="RHEA:32235"/>
        <dbReference type="ChEBI" id="CHEBI:15378"/>
        <dbReference type="ChEBI" id="CHEBI:43474"/>
        <dbReference type="ChEBI" id="CHEBI:57783"/>
        <dbReference type="ChEBI" id="CHEBI:64076"/>
        <dbReference type="ChEBI" id="CHEBI:456215"/>
        <dbReference type="ChEBI" id="CHEBI:456216"/>
        <dbReference type="EC" id="4.2.1.136"/>
    </reaction>
</comment>
<evidence type="ECO:0000256" key="14">
    <source>
        <dbReference type="ARBA" id="ARBA00025153"/>
    </source>
</evidence>
<evidence type="ECO:0000256" key="13">
    <source>
        <dbReference type="ARBA" id="ARBA00023268"/>
    </source>
</evidence>
<comment type="similarity">
    <text evidence="4 19">In the C-terminal section; belongs to the NnrD/CARKD family.</text>
</comment>
<dbReference type="SUPFAM" id="SSF64153">
    <property type="entry name" value="YjeF N-terminal domain-like"/>
    <property type="match status" value="1"/>
</dbReference>
<dbReference type="CDD" id="cd01171">
    <property type="entry name" value="YXKO-related"/>
    <property type="match status" value="1"/>
</dbReference>
<dbReference type="PIRSF" id="PIRSF017184">
    <property type="entry name" value="Nnr"/>
    <property type="match status" value="1"/>
</dbReference>
<dbReference type="FunCoup" id="A0A1B1YY73">
    <property type="interactions" value="285"/>
</dbReference>
<dbReference type="NCBIfam" id="TIGR00196">
    <property type="entry name" value="yjeF_cterm"/>
    <property type="match status" value="1"/>
</dbReference>
<keyword evidence="8 17" id="KW-0521">NADP</keyword>
<keyword evidence="12 17" id="KW-0456">Lyase</keyword>
<feature type="binding site" evidence="17">
    <location>
        <position position="421"/>
    </location>
    <ligand>
        <name>(6S)-NADPHX</name>
        <dbReference type="ChEBI" id="CHEBI:64076"/>
    </ligand>
</feature>
<comment type="similarity">
    <text evidence="17">Belongs to the NnrD/CARKD family.</text>
</comment>
<evidence type="ECO:0000256" key="11">
    <source>
        <dbReference type="ARBA" id="ARBA00023235"/>
    </source>
</evidence>
<feature type="domain" description="YjeF N-terminal" evidence="21">
    <location>
        <begin position="1"/>
        <end position="200"/>
    </location>
</feature>
<evidence type="ECO:0000256" key="15">
    <source>
        <dbReference type="ARBA" id="ARBA00048238"/>
    </source>
</evidence>
<dbReference type="GO" id="GO:0046496">
    <property type="term" value="P:nicotinamide nucleotide metabolic process"/>
    <property type="evidence" value="ECO:0007669"/>
    <property type="project" value="UniProtKB-UniRule"/>
</dbReference>
<evidence type="ECO:0000256" key="18">
    <source>
        <dbReference type="HAMAP-Rule" id="MF_01966"/>
    </source>
</evidence>
<feature type="binding site" evidence="18">
    <location>
        <position position="47"/>
    </location>
    <ligand>
        <name>K(+)</name>
        <dbReference type="ChEBI" id="CHEBI:29103"/>
    </ligand>
</feature>
<dbReference type="SUPFAM" id="SSF53613">
    <property type="entry name" value="Ribokinase-like"/>
    <property type="match status" value="1"/>
</dbReference>
<keyword evidence="11 18" id="KW-0413">Isomerase</keyword>
<keyword evidence="13" id="KW-0511">Multifunctional enzyme</keyword>
<feature type="binding site" evidence="17">
    <location>
        <position position="354"/>
    </location>
    <ligand>
        <name>(6S)-NADPHX</name>
        <dbReference type="ChEBI" id="CHEBI:64076"/>
    </ligand>
</feature>
<reference evidence="23" key="1">
    <citation type="submission" date="2016-03" db="EMBL/GenBank/DDBJ databases">
        <title>Complete genome sequence of Solimmundus cernigliae, representing a novel lineage of polycyclic aromatic hydrocarbon degraders within the Gammaproteobacteria.</title>
        <authorList>
            <person name="Singleton D.R."/>
            <person name="Dickey A.N."/>
            <person name="Scholl E.H."/>
            <person name="Wright F.A."/>
            <person name="Aitken M.D."/>
        </authorList>
    </citation>
    <scope>NUCLEOTIDE SEQUENCE [LARGE SCALE GENOMIC DNA]</scope>
    <source>
        <strain evidence="23">TR3.2</strain>
    </source>
</reference>
<evidence type="ECO:0000256" key="2">
    <source>
        <dbReference type="ARBA" id="ARBA00000909"/>
    </source>
</evidence>
<dbReference type="EC" id="4.2.1.136" evidence="19"/>
<feature type="binding site" evidence="18">
    <location>
        <begin position="46"/>
        <end position="50"/>
    </location>
    <ligand>
        <name>(6S)-NADPHX</name>
        <dbReference type="ChEBI" id="CHEBI:64076"/>
    </ligand>
</feature>
<dbReference type="GO" id="GO:0052855">
    <property type="term" value="F:ADP-dependent NAD(P)H-hydrate dehydratase activity"/>
    <property type="evidence" value="ECO:0007669"/>
    <property type="project" value="UniProtKB-UniRule"/>
</dbReference>
<evidence type="ECO:0000256" key="3">
    <source>
        <dbReference type="ARBA" id="ARBA00006001"/>
    </source>
</evidence>
<comment type="similarity">
    <text evidence="3 19">In the N-terminal section; belongs to the NnrE/AIBP family.</text>
</comment>
<dbReference type="Gene3D" id="3.40.1190.20">
    <property type="match status" value="1"/>
</dbReference>
<dbReference type="STRING" id="1810504.PG2T_11005"/>
<feature type="binding site" evidence="18">
    <location>
        <position position="143"/>
    </location>
    <ligand>
        <name>(6S)-NADPHX</name>
        <dbReference type="ChEBI" id="CHEBI:64076"/>
    </ligand>
</feature>
<evidence type="ECO:0000256" key="12">
    <source>
        <dbReference type="ARBA" id="ARBA00023239"/>
    </source>
</evidence>
<proteinExistence type="inferred from homology"/>
<comment type="cofactor">
    <cofactor evidence="18 19">
        <name>K(+)</name>
        <dbReference type="ChEBI" id="CHEBI:29103"/>
    </cofactor>
    <text evidence="18 19">Binds 1 potassium ion per subunit.</text>
</comment>
<dbReference type="GO" id="GO:0110051">
    <property type="term" value="P:metabolite repair"/>
    <property type="evidence" value="ECO:0007669"/>
    <property type="project" value="TreeGrafter"/>
</dbReference>
<dbReference type="KEGG" id="gbi:PG2T_11005"/>
<keyword evidence="9 18" id="KW-0630">Potassium</keyword>
<evidence type="ECO:0000256" key="4">
    <source>
        <dbReference type="ARBA" id="ARBA00009524"/>
    </source>
</evidence>
<evidence type="ECO:0000256" key="1">
    <source>
        <dbReference type="ARBA" id="ARBA00000013"/>
    </source>
</evidence>
<comment type="catalytic activity">
    <reaction evidence="1 18 19">
        <text>(6R)-NADHX = (6S)-NADHX</text>
        <dbReference type="Rhea" id="RHEA:32215"/>
        <dbReference type="ChEBI" id="CHEBI:64074"/>
        <dbReference type="ChEBI" id="CHEBI:64075"/>
        <dbReference type="EC" id="5.1.99.6"/>
    </reaction>
</comment>
<sequence length="488" mass="48779">MDRAAAQQAACSGSVLMERAGAAAFAFLRSRWPQALRLAVLCGAGNNGGDGYVLARLARLAGRPVRLAAVAGLPRPGSEADTARQWFIACGGAEEDVSVAMLAQADVVVDALLGTGLDRPPVGAVADAIADINASGRPVLALDVPSGLNADTGQAPGAVVRADATVSFVARKQGLYTGVARDCCGQLVFDDLGVPELAVEQAGEAPAVLLDLPHLRAAFLPPRRRGAHKGDFGHVLVIGGDHGYGGAVRLAGEAAARAGAGLTSVATRPAHVPALIAGRPELMARGVDTAADLAPLLARASVLAVGPGLGQGDFGRALFGAALDSGLPLVVDADALNLLAAAPERRENWILTPHPGEAARLLGIATAQVEADRYATVRAVQARFGGVVLLKGAGTLVCDGQAPIAVVPYGNPGMASGGMGDVLTGLIAALWAQGLPALAAAALGACLHGAAADAVAARRGERGLLAGDVSDALPPLLNGTDDGAHLGA</sequence>
<dbReference type="Gene3D" id="3.40.50.10260">
    <property type="entry name" value="YjeF N-terminal domain"/>
    <property type="match status" value="1"/>
</dbReference>
<comment type="catalytic activity">
    <reaction evidence="15 17 19">
        <text>(6S)-NADHX + ADP = AMP + phosphate + NADH + H(+)</text>
        <dbReference type="Rhea" id="RHEA:32223"/>
        <dbReference type="ChEBI" id="CHEBI:15378"/>
        <dbReference type="ChEBI" id="CHEBI:43474"/>
        <dbReference type="ChEBI" id="CHEBI:57945"/>
        <dbReference type="ChEBI" id="CHEBI:64074"/>
        <dbReference type="ChEBI" id="CHEBI:456215"/>
        <dbReference type="ChEBI" id="CHEBI:456216"/>
        <dbReference type="EC" id="4.2.1.136"/>
    </reaction>
</comment>
<name>A0A1B1YY73_9GAMM</name>
<dbReference type="InterPro" id="IPR036652">
    <property type="entry name" value="YjeF_N_dom_sf"/>
</dbReference>
<dbReference type="Pfam" id="PF03853">
    <property type="entry name" value="YjeF_N"/>
    <property type="match status" value="1"/>
</dbReference>
<dbReference type="PROSITE" id="PS01050">
    <property type="entry name" value="YJEF_C_2"/>
    <property type="match status" value="1"/>
</dbReference>
<dbReference type="PROSITE" id="PS51383">
    <property type="entry name" value="YJEF_C_3"/>
    <property type="match status" value="1"/>
</dbReference>
<comment type="catalytic activity">
    <reaction evidence="2 18 19">
        <text>(6R)-NADPHX = (6S)-NADPHX</text>
        <dbReference type="Rhea" id="RHEA:32227"/>
        <dbReference type="ChEBI" id="CHEBI:64076"/>
        <dbReference type="ChEBI" id="CHEBI:64077"/>
        <dbReference type="EC" id="5.1.99.6"/>
    </reaction>
</comment>
<feature type="binding site" evidence="17">
    <location>
        <position position="247"/>
    </location>
    <ligand>
        <name>(6S)-NADPHX</name>
        <dbReference type="ChEBI" id="CHEBI:64076"/>
    </ligand>
</feature>
<comment type="caution">
    <text evidence="18">Lacks conserved residue(s) required for the propagation of feature annotation.</text>
</comment>
<dbReference type="PANTHER" id="PTHR12592:SF0">
    <property type="entry name" value="ATP-DEPENDENT (S)-NAD(P)H-HYDRATE DEHYDRATASE"/>
    <property type="match status" value="1"/>
</dbReference>